<reference evidence="5 6" key="1">
    <citation type="submission" date="2020-11" db="EMBL/GenBank/DDBJ databases">
        <authorList>
            <person name="Wallbank WR R."/>
            <person name="Pardo Diaz C."/>
            <person name="Kozak K."/>
            <person name="Martin S."/>
            <person name="Jiggins C."/>
            <person name="Moest M."/>
            <person name="Warren A I."/>
            <person name="Generalovic N T."/>
            <person name="Byers J.R.P. K."/>
            <person name="Montejo-Kovacevich G."/>
            <person name="Yen C E."/>
        </authorList>
    </citation>
    <scope>NUCLEOTIDE SEQUENCE [LARGE SCALE GENOMIC DNA]</scope>
</reference>
<dbReference type="Proteomes" id="UP000594454">
    <property type="component" value="Chromosome 4"/>
</dbReference>
<dbReference type="PANTHER" id="PTHR11001">
    <property type="entry name" value="MITOCHONDRIAL FISSION PROCESS PROTEIN 1"/>
    <property type="match status" value="1"/>
</dbReference>
<evidence type="ECO:0000313" key="5">
    <source>
        <dbReference type="EMBL" id="CAD7087700.1"/>
    </source>
</evidence>
<dbReference type="EMBL" id="LR899012">
    <property type="protein sequence ID" value="CAD7087700.1"/>
    <property type="molecule type" value="Genomic_DNA"/>
</dbReference>
<protein>
    <recommendedName>
        <fullName evidence="2">Mitochondrial fission process protein 1</fullName>
    </recommendedName>
    <alternativeName>
        <fullName evidence="3">Mitochondrial 18 kDa protein</fullName>
    </alternativeName>
</protein>
<evidence type="ECO:0000256" key="1">
    <source>
        <dbReference type="ARBA" id="ARBA00009224"/>
    </source>
</evidence>
<evidence type="ECO:0000256" key="3">
    <source>
        <dbReference type="ARBA" id="ARBA00029631"/>
    </source>
</evidence>
<feature type="transmembrane region" description="Helical" evidence="4">
    <location>
        <begin position="15"/>
        <end position="34"/>
    </location>
</feature>
<dbReference type="OrthoDB" id="424969at2759"/>
<dbReference type="AlphaFoldDB" id="A0A7R8UV56"/>
<proteinExistence type="inferred from homology"/>
<organism evidence="5 6">
    <name type="scientific">Hermetia illucens</name>
    <name type="common">Black soldier fly</name>
    <dbReference type="NCBI Taxonomy" id="343691"/>
    <lineage>
        <taxon>Eukaryota</taxon>
        <taxon>Metazoa</taxon>
        <taxon>Ecdysozoa</taxon>
        <taxon>Arthropoda</taxon>
        <taxon>Hexapoda</taxon>
        <taxon>Insecta</taxon>
        <taxon>Pterygota</taxon>
        <taxon>Neoptera</taxon>
        <taxon>Endopterygota</taxon>
        <taxon>Diptera</taxon>
        <taxon>Brachycera</taxon>
        <taxon>Stratiomyomorpha</taxon>
        <taxon>Stratiomyidae</taxon>
        <taxon>Hermetiinae</taxon>
        <taxon>Hermetia</taxon>
    </lineage>
</organism>
<keyword evidence="4" id="KW-0812">Transmembrane</keyword>
<dbReference type="InParanoid" id="A0A7R8UV56"/>
<evidence type="ECO:0000313" key="6">
    <source>
        <dbReference type="Proteomes" id="UP000594454"/>
    </source>
</evidence>
<dbReference type="InterPro" id="IPR019560">
    <property type="entry name" value="Mitochondrial_18_kDa_protein"/>
</dbReference>
<evidence type="ECO:0000256" key="4">
    <source>
        <dbReference type="SAM" id="Phobius"/>
    </source>
</evidence>
<keyword evidence="4" id="KW-1133">Transmembrane helix</keyword>
<dbReference type="PANTHER" id="PTHR11001:SF2">
    <property type="entry name" value="MITOCHONDRIAL FISSION PROCESS PROTEIN 1"/>
    <property type="match status" value="1"/>
</dbReference>
<sequence>MKSNPVTEKDPFRNSILRLLGYAGIAAQLFSYTLSRRTVGISQTISTSYVLSDIATKTLNGYRGNQQTGGCLMAFIDAAVWQTFATYMIPRFAVTGVTRLSREILTPTSHSHTPPLIGLFTILVLSKPIDNTVDLFLDSTLRKL</sequence>
<name>A0A7R8UV56_HERIL</name>
<keyword evidence="6" id="KW-1185">Reference proteome</keyword>
<gene>
    <name evidence="5" type="ORF">HERILL_LOCUS10386</name>
</gene>
<comment type="similarity">
    <text evidence="1">Belongs to the MTFP1 family.</text>
</comment>
<dbReference type="GO" id="GO:0000266">
    <property type="term" value="P:mitochondrial fission"/>
    <property type="evidence" value="ECO:0007669"/>
    <property type="project" value="TreeGrafter"/>
</dbReference>
<accession>A0A7R8UV56</accession>
<evidence type="ECO:0000256" key="2">
    <source>
        <dbReference type="ARBA" id="ARBA00017835"/>
    </source>
</evidence>
<dbReference type="GO" id="GO:0005739">
    <property type="term" value="C:mitochondrion"/>
    <property type="evidence" value="ECO:0007669"/>
    <property type="project" value="TreeGrafter"/>
</dbReference>
<keyword evidence="4" id="KW-0472">Membrane</keyword>